<comment type="caution">
    <text evidence="2">The sequence shown here is derived from an EMBL/GenBank/DDBJ whole genome shotgun (WGS) entry which is preliminary data.</text>
</comment>
<keyword evidence="3" id="KW-1185">Reference proteome</keyword>
<evidence type="ECO:0000313" key="3">
    <source>
        <dbReference type="Proteomes" id="UP000598775"/>
    </source>
</evidence>
<organism evidence="2 3">
    <name type="scientific">Subtercola lobariae</name>
    <dbReference type="NCBI Taxonomy" id="1588641"/>
    <lineage>
        <taxon>Bacteria</taxon>
        <taxon>Bacillati</taxon>
        <taxon>Actinomycetota</taxon>
        <taxon>Actinomycetes</taxon>
        <taxon>Micrococcales</taxon>
        <taxon>Microbacteriaceae</taxon>
        <taxon>Subtercola</taxon>
    </lineage>
</organism>
<protein>
    <recommendedName>
        <fullName evidence="4">Transaldolase</fullName>
    </recommendedName>
</protein>
<dbReference type="AlphaFoldDB" id="A0A917B986"/>
<dbReference type="Gene3D" id="3.20.20.70">
    <property type="entry name" value="Aldolase class I"/>
    <property type="match status" value="1"/>
</dbReference>
<gene>
    <name evidence="2" type="ORF">GCM10011399_25590</name>
</gene>
<accession>A0A917B986</accession>
<proteinExistence type="predicted"/>
<evidence type="ECO:0000313" key="2">
    <source>
        <dbReference type="EMBL" id="GGF31280.1"/>
    </source>
</evidence>
<dbReference type="Proteomes" id="UP000598775">
    <property type="component" value="Unassembled WGS sequence"/>
</dbReference>
<reference evidence="2 3" key="1">
    <citation type="journal article" date="2014" name="Int. J. Syst. Evol. Microbiol.">
        <title>Complete genome sequence of Corynebacterium casei LMG S-19264T (=DSM 44701T), isolated from a smear-ripened cheese.</title>
        <authorList>
            <consortium name="US DOE Joint Genome Institute (JGI-PGF)"/>
            <person name="Walter F."/>
            <person name="Albersmeier A."/>
            <person name="Kalinowski J."/>
            <person name="Ruckert C."/>
        </authorList>
    </citation>
    <scope>NUCLEOTIDE SEQUENCE [LARGE SCALE GENOMIC DNA]</scope>
    <source>
        <strain evidence="2 3">CGMCC 1.12976</strain>
    </source>
</reference>
<sequence length="362" mass="39465">MSTLSPAVTADPLRVAAETTPTVLWNDSADPDELSRSIGFGAVGATCNPVIALQAIRAHLDVWGPRIAELAAENPDSGESEIGWKVVEELSIQAAAQLHPAFVASGGRNGRLSIQTDPRLHRDADALVEQAVRFSGLAENIIVKIPATSVGIVAIEEATYRGVSINVTVSFTVAQAVESAAAIERGLDRRAAESLPEREFGSVVTIMGGRLDDWLKSYTQKHRILVDPGYLEWAGVAALKKAHAVFVERGYRSRILSAAFRNYMQWSELQGGDLVVSPPFDWQARINENRLPVENRIDVPVEAHIIETLLEKVPEFRRAYDVDGLTPAEFDTFGATRVTLRQFLDADAQLDALVRDILIPAP</sequence>
<dbReference type="SUPFAM" id="SSF51569">
    <property type="entry name" value="Aldolase"/>
    <property type="match status" value="1"/>
</dbReference>
<dbReference type="InterPro" id="IPR001585">
    <property type="entry name" value="TAL/FSA"/>
</dbReference>
<dbReference type="PANTHER" id="PTHR10683">
    <property type="entry name" value="TRANSALDOLASE"/>
    <property type="match status" value="1"/>
</dbReference>
<keyword evidence="1" id="KW-0704">Schiff base</keyword>
<dbReference type="EMBL" id="BMGP01000004">
    <property type="protein sequence ID" value="GGF31280.1"/>
    <property type="molecule type" value="Genomic_DNA"/>
</dbReference>
<dbReference type="Pfam" id="PF00923">
    <property type="entry name" value="TAL_FSA"/>
    <property type="match status" value="1"/>
</dbReference>
<evidence type="ECO:0000256" key="1">
    <source>
        <dbReference type="ARBA" id="ARBA00023270"/>
    </source>
</evidence>
<dbReference type="RefSeq" id="WP_229715283.1">
    <property type="nucleotide sequence ID" value="NZ_BMGP01000004.1"/>
</dbReference>
<evidence type="ECO:0008006" key="4">
    <source>
        <dbReference type="Google" id="ProtNLM"/>
    </source>
</evidence>
<name>A0A917B986_9MICO</name>
<dbReference type="InterPro" id="IPR013785">
    <property type="entry name" value="Aldolase_TIM"/>
</dbReference>
<dbReference type="GO" id="GO:0005975">
    <property type="term" value="P:carbohydrate metabolic process"/>
    <property type="evidence" value="ECO:0007669"/>
    <property type="project" value="InterPro"/>
</dbReference>